<evidence type="ECO:0000313" key="3">
    <source>
        <dbReference type="Proteomes" id="UP001259982"/>
    </source>
</evidence>
<dbReference type="Pfam" id="PF02627">
    <property type="entry name" value="CMD"/>
    <property type="match status" value="1"/>
</dbReference>
<dbReference type="EMBL" id="JAVRHY010000002">
    <property type="protein sequence ID" value="MDT0617504.1"/>
    <property type="molecule type" value="Genomic_DNA"/>
</dbReference>
<sequence length="178" mass="19009">MPRIPYLDDDAAGPADLVAAIRERRGGELLNLDRILLHSPPLARGWGALLGAVRGEFGLPALTRELAICTVASLTGADYELHHHEALFLQAGGSQIQFDALVTDAAAAAEATQLFDAGQRALIAFAVVSTRHVTIDEATFAALREHWPQPRQQVEIVALIAAYNMAARVLVASGITPE</sequence>
<evidence type="ECO:0000313" key="2">
    <source>
        <dbReference type="EMBL" id="MDT0617504.1"/>
    </source>
</evidence>
<name>A0ABU3B5K3_9GAMM</name>
<keyword evidence="3" id="KW-1185">Reference proteome</keyword>
<proteinExistence type="predicted"/>
<dbReference type="Proteomes" id="UP001259982">
    <property type="component" value="Unassembled WGS sequence"/>
</dbReference>
<dbReference type="SUPFAM" id="SSF69118">
    <property type="entry name" value="AhpD-like"/>
    <property type="match status" value="1"/>
</dbReference>
<dbReference type="InterPro" id="IPR003779">
    <property type="entry name" value="CMD-like"/>
</dbReference>
<accession>A0ABU3B5K3</accession>
<dbReference type="InterPro" id="IPR029032">
    <property type="entry name" value="AhpD-like"/>
</dbReference>
<organism evidence="2 3">
    <name type="scientific">Spectribacter acetivorans</name>
    <dbReference type="NCBI Taxonomy" id="3075603"/>
    <lineage>
        <taxon>Bacteria</taxon>
        <taxon>Pseudomonadati</taxon>
        <taxon>Pseudomonadota</taxon>
        <taxon>Gammaproteobacteria</taxon>
        <taxon>Salinisphaerales</taxon>
        <taxon>Salinisphaeraceae</taxon>
        <taxon>Spectribacter</taxon>
    </lineage>
</organism>
<gene>
    <name evidence="2" type="ORF">RM531_03385</name>
</gene>
<dbReference type="RefSeq" id="WP_311657305.1">
    <property type="nucleotide sequence ID" value="NZ_JAVRHY010000002.1"/>
</dbReference>
<comment type="caution">
    <text evidence="2">The sequence shown here is derived from an EMBL/GenBank/DDBJ whole genome shotgun (WGS) entry which is preliminary data.</text>
</comment>
<protein>
    <submittedName>
        <fullName evidence="2">Carboxymuconolactone decarboxylase family protein</fullName>
    </submittedName>
</protein>
<dbReference type="PANTHER" id="PTHR34846:SF11">
    <property type="entry name" value="4-CARBOXYMUCONOLACTONE DECARBOXYLASE FAMILY PROTEIN (AFU_ORTHOLOGUE AFUA_6G11590)"/>
    <property type="match status" value="1"/>
</dbReference>
<dbReference type="PANTHER" id="PTHR34846">
    <property type="entry name" value="4-CARBOXYMUCONOLACTONE DECARBOXYLASE FAMILY PROTEIN (AFU_ORTHOLOGUE AFUA_6G11590)"/>
    <property type="match status" value="1"/>
</dbReference>
<reference evidence="2 3" key="1">
    <citation type="submission" date="2023-09" db="EMBL/GenBank/DDBJ databases">
        <authorList>
            <person name="Rey-Velasco X."/>
        </authorList>
    </citation>
    <scope>NUCLEOTIDE SEQUENCE [LARGE SCALE GENOMIC DNA]</scope>
    <source>
        <strain evidence="2 3">P385</strain>
    </source>
</reference>
<dbReference type="Gene3D" id="1.20.1290.10">
    <property type="entry name" value="AhpD-like"/>
    <property type="match status" value="1"/>
</dbReference>
<feature type="domain" description="Carboxymuconolactone decarboxylase-like" evidence="1">
    <location>
        <begin position="40"/>
        <end position="114"/>
    </location>
</feature>
<evidence type="ECO:0000259" key="1">
    <source>
        <dbReference type="Pfam" id="PF02627"/>
    </source>
</evidence>